<protein>
    <submittedName>
        <fullName evidence="2">Uncharacterized protein</fullName>
    </submittedName>
</protein>
<proteinExistence type="predicted"/>
<evidence type="ECO:0000256" key="1">
    <source>
        <dbReference type="SAM" id="MobiDB-lite"/>
    </source>
</evidence>
<evidence type="ECO:0000313" key="3">
    <source>
        <dbReference type="Proteomes" id="UP001189429"/>
    </source>
</evidence>
<feature type="region of interest" description="Disordered" evidence="1">
    <location>
        <begin position="68"/>
        <end position="134"/>
    </location>
</feature>
<feature type="compositionally biased region" description="Polar residues" evidence="1">
    <location>
        <begin position="124"/>
        <end position="134"/>
    </location>
</feature>
<sequence length="134" mass="14822">SLNTMAAQLDNPFGTDENDLPMEQMHMELNSRLLLLLYDETQRVPTISTSAKMHMARMSEIALEPGGRIRNGHLLHSPDEPYVTSPKGASARSTRSAKPSRKDKRRHKKGTRRLDLATLFNGAAAQTSRAAQPG</sequence>
<comment type="caution">
    <text evidence="2">The sequence shown here is derived from an EMBL/GenBank/DDBJ whole genome shotgun (WGS) entry which is preliminary data.</text>
</comment>
<keyword evidence="3" id="KW-1185">Reference proteome</keyword>
<reference evidence="2" key="1">
    <citation type="submission" date="2023-10" db="EMBL/GenBank/DDBJ databases">
        <authorList>
            <person name="Chen Y."/>
            <person name="Shah S."/>
            <person name="Dougan E. K."/>
            <person name="Thang M."/>
            <person name="Chan C."/>
        </authorList>
    </citation>
    <scope>NUCLEOTIDE SEQUENCE [LARGE SCALE GENOMIC DNA]</scope>
</reference>
<name>A0ABN9RUI7_9DINO</name>
<organism evidence="2 3">
    <name type="scientific">Prorocentrum cordatum</name>
    <dbReference type="NCBI Taxonomy" id="2364126"/>
    <lineage>
        <taxon>Eukaryota</taxon>
        <taxon>Sar</taxon>
        <taxon>Alveolata</taxon>
        <taxon>Dinophyceae</taxon>
        <taxon>Prorocentrales</taxon>
        <taxon>Prorocentraceae</taxon>
        <taxon>Prorocentrum</taxon>
    </lineage>
</organism>
<evidence type="ECO:0000313" key="2">
    <source>
        <dbReference type="EMBL" id="CAK0820658.1"/>
    </source>
</evidence>
<feature type="non-terminal residue" evidence="2">
    <location>
        <position position="134"/>
    </location>
</feature>
<accession>A0ABN9RUI7</accession>
<feature type="non-terminal residue" evidence="2">
    <location>
        <position position="1"/>
    </location>
</feature>
<dbReference type="Proteomes" id="UP001189429">
    <property type="component" value="Unassembled WGS sequence"/>
</dbReference>
<feature type="compositionally biased region" description="Basic residues" evidence="1">
    <location>
        <begin position="98"/>
        <end position="111"/>
    </location>
</feature>
<dbReference type="EMBL" id="CAUYUJ010007416">
    <property type="protein sequence ID" value="CAK0820658.1"/>
    <property type="molecule type" value="Genomic_DNA"/>
</dbReference>
<gene>
    <name evidence="2" type="ORF">PCOR1329_LOCUS22250</name>
</gene>